<dbReference type="GO" id="GO:0010181">
    <property type="term" value="F:FMN binding"/>
    <property type="evidence" value="ECO:0007669"/>
    <property type="project" value="InterPro"/>
</dbReference>
<dbReference type="Pfam" id="PF01613">
    <property type="entry name" value="Flavin_Reduct"/>
    <property type="match status" value="1"/>
</dbReference>
<dbReference type="PANTHER" id="PTHR30466">
    <property type="entry name" value="FLAVIN REDUCTASE"/>
    <property type="match status" value="1"/>
</dbReference>
<dbReference type="Gene3D" id="2.30.110.10">
    <property type="entry name" value="Electron Transport, Fmn-binding Protein, Chain A"/>
    <property type="match status" value="1"/>
</dbReference>
<dbReference type="EMBL" id="JAATHJ010000007">
    <property type="protein sequence ID" value="NJP37257.1"/>
    <property type="molecule type" value="Genomic_DNA"/>
</dbReference>
<reference evidence="4 5" key="1">
    <citation type="submission" date="2020-03" db="EMBL/GenBank/DDBJ databases">
        <title>Assessment of the enzymatic potential of alkaline-tolerant lipase obtained from Bacillus luteus H11 (technogenic soil) for the bioremediation of saline soils contaminated with petroleum substances.</title>
        <authorList>
            <person name="Kalwasinska A."/>
        </authorList>
    </citation>
    <scope>NUCLEOTIDE SEQUENCE [LARGE SCALE GENOMIC DNA]</scope>
    <source>
        <strain evidence="4 5">H11</strain>
    </source>
</reference>
<sequence>MADQTTFRSIMGNYPTGVTVVTAATAEGEPVGLTVNSFTSVSMDPMLISWAIDKNVSTHDEFVNQKGFAVHTLAADQGDICMLFATKGTDRFSQVDWKTSSRELPVIAGYSGLLECSVFQTIDAGDHTILIGKVEDTDDSGKKPLLYHQRTFGAIPDTFYEK</sequence>
<proteinExistence type="inferred from homology"/>
<dbReference type="InterPro" id="IPR002563">
    <property type="entry name" value="Flavin_Rdtase-like_dom"/>
</dbReference>
<comment type="caution">
    <text evidence="4">The sequence shown here is derived from an EMBL/GenBank/DDBJ whole genome shotgun (WGS) entry which is preliminary data.</text>
</comment>
<accession>A0A969PN40</accession>
<dbReference type="InterPro" id="IPR012349">
    <property type="entry name" value="Split_barrel_FMN-bd"/>
</dbReference>
<keyword evidence="5" id="KW-1185">Reference proteome</keyword>
<keyword evidence="2" id="KW-0560">Oxidoreductase</keyword>
<evidence type="ECO:0000256" key="1">
    <source>
        <dbReference type="ARBA" id="ARBA00008898"/>
    </source>
</evidence>
<gene>
    <name evidence="4" type="ORF">HCN83_06615</name>
</gene>
<dbReference type="SUPFAM" id="SSF50475">
    <property type="entry name" value="FMN-binding split barrel"/>
    <property type="match status" value="1"/>
</dbReference>
<evidence type="ECO:0000259" key="3">
    <source>
        <dbReference type="SMART" id="SM00903"/>
    </source>
</evidence>
<dbReference type="PANTHER" id="PTHR30466:SF11">
    <property type="entry name" value="FLAVIN-DEPENDENT MONOOXYGENASE, REDUCTASE SUBUNIT HSAB"/>
    <property type="match status" value="1"/>
</dbReference>
<organism evidence="4 5">
    <name type="scientific">Alkalicoccus luteus</name>
    <dbReference type="NCBI Taxonomy" id="1237094"/>
    <lineage>
        <taxon>Bacteria</taxon>
        <taxon>Bacillati</taxon>
        <taxon>Bacillota</taxon>
        <taxon>Bacilli</taxon>
        <taxon>Bacillales</taxon>
        <taxon>Bacillaceae</taxon>
        <taxon>Alkalicoccus</taxon>
    </lineage>
</organism>
<dbReference type="InterPro" id="IPR050268">
    <property type="entry name" value="NADH-dep_flavin_reductase"/>
</dbReference>
<feature type="domain" description="Flavin reductase like" evidence="3">
    <location>
        <begin position="11"/>
        <end position="154"/>
    </location>
</feature>
<dbReference type="RefSeq" id="WP_168005676.1">
    <property type="nucleotide sequence ID" value="NZ_JAATHJ010000007.1"/>
</dbReference>
<protein>
    <submittedName>
        <fullName evidence="4">Flavin reductase family protein</fullName>
    </submittedName>
</protein>
<dbReference type="AlphaFoldDB" id="A0A969PN40"/>
<dbReference type="Proteomes" id="UP000752012">
    <property type="component" value="Unassembled WGS sequence"/>
</dbReference>
<name>A0A969PN40_9BACI</name>
<dbReference type="GO" id="GO:0042602">
    <property type="term" value="F:riboflavin reductase (NADPH) activity"/>
    <property type="evidence" value="ECO:0007669"/>
    <property type="project" value="TreeGrafter"/>
</dbReference>
<evidence type="ECO:0000256" key="2">
    <source>
        <dbReference type="ARBA" id="ARBA00023002"/>
    </source>
</evidence>
<comment type="similarity">
    <text evidence="1">Belongs to the non-flavoprotein flavin reductase family.</text>
</comment>
<dbReference type="SMART" id="SM00903">
    <property type="entry name" value="Flavin_Reduct"/>
    <property type="match status" value="1"/>
</dbReference>
<evidence type="ECO:0000313" key="4">
    <source>
        <dbReference type="EMBL" id="NJP37257.1"/>
    </source>
</evidence>
<evidence type="ECO:0000313" key="5">
    <source>
        <dbReference type="Proteomes" id="UP000752012"/>
    </source>
</evidence>